<organism evidence="1 2">
    <name type="scientific">Paramecium pentaurelia</name>
    <dbReference type="NCBI Taxonomy" id="43138"/>
    <lineage>
        <taxon>Eukaryota</taxon>
        <taxon>Sar</taxon>
        <taxon>Alveolata</taxon>
        <taxon>Ciliophora</taxon>
        <taxon>Intramacronucleata</taxon>
        <taxon>Oligohymenophorea</taxon>
        <taxon>Peniculida</taxon>
        <taxon>Parameciidae</taxon>
        <taxon>Paramecium</taxon>
    </lineage>
</organism>
<dbReference type="Proteomes" id="UP000689195">
    <property type="component" value="Unassembled WGS sequence"/>
</dbReference>
<dbReference type="EMBL" id="CAJJDO010000011">
    <property type="protein sequence ID" value="CAD8142211.1"/>
    <property type="molecule type" value="Genomic_DNA"/>
</dbReference>
<evidence type="ECO:0000313" key="2">
    <source>
        <dbReference type="Proteomes" id="UP000689195"/>
    </source>
</evidence>
<sequence length="59" mass="7124">MKEMRRRLNQIISSSFKMKKISWRGNGTLKKNTCLNMNYSNYQEYSYVTKTNQQLHSLM</sequence>
<evidence type="ECO:0000313" key="1">
    <source>
        <dbReference type="EMBL" id="CAD8142211.1"/>
    </source>
</evidence>
<reference evidence="1" key="1">
    <citation type="submission" date="2021-01" db="EMBL/GenBank/DDBJ databases">
        <authorList>
            <consortium name="Genoscope - CEA"/>
            <person name="William W."/>
        </authorList>
    </citation>
    <scope>NUCLEOTIDE SEQUENCE</scope>
</reference>
<protein>
    <submittedName>
        <fullName evidence="1">Uncharacterized protein</fullName>
    </submittedName>
</protein>
<proteinExistence type="predicted"/>
<gene>
    <name evidence="1" type="ORF">PPENT_87.1.T0110018</name>
</gene>
<name>A0A8S1SL72_9CILI</name>
<dbReference type="AlphaFoldDB" id="A0A8S1SL72"/>
<accession>A0A8S1SL72</accession>
<keyword evidence="2" id="KW-1185">Reference proteome</keyword>
<comment type="caution">
    <text evidence="1">The sequence shown here is derived from an EMBL/GenBank/DDBJ whole genome shotgun (WGS) entry which is preliminary data.</text>
</comment>